<accession>A0A1H0YK94</accession>
<protein>
    <submittedName>
        <fullName evidence="3">PRC-barrel domain-containing protein</fullName>
    </submittedName>
</protein>
<evidence type="ECO:0000313" key="4">
    <source>
        <dbReference type="Proteomes" id="UP000182690"/>
    </source>
</evidence>
<feature type="region of interest" description="Disordered" evidence="1">
    <location>
        <begin position="129"/>
        <end position="156"/>
    </location>
</feature>
<dbReference type="GO" id="GO:0019684">
    <property type="term" value="P:photosynthesis, light reaction"/>
    <property type="evidence" value="ECO:0007669"/>
    <property type="project" value="InterPro"/>
</dbReference>
<organism evidence="3 4">
    <name type="scientific">Leucobacter chromiiresistens</name>
    <dbReference type="NCBI Taxonomy" id="1079994"/>
    <lineage>
        <taxon>Bacteria</taxon>
        <taxon>Bacillati</taxon>
        <taxon>Actinomycetota</taxon>
        <taxon>Actinomycetes</taxon>
        <taxon>Micrococcales</taxon>
        <taxon>Microbacteriaceae</taxon>
        <taxon>Leucobacter</taxon>
    </lineage>
</organism>
<evidence type="ECO:0000259" key="2">
    <source>
        <dbReference type="Pfam" id="PF05239"/>
    </source>
</evidence>
<dbReference type="SUPFAM" id="SSF50346">
    <property type="entry name" value="PRC-barrel domain"/>
    <property type="match status" value="1"/>
</dbReference>
<name>A0A1H0YK94_9MICO</name>
<dbReference type="EMBL" id="FNKB01000001">
    <property type="protein sequence ID" value="SDQ15655.1"/>
    <property type="molecule type" value="Genomic_DNA"/>
</dbReference>
<dbReference type="InterPro" id="IPR027275">
    <property type="entry name" value="PRC-brl_dom"/>
</dbReference>
<proteinExistence type="predicted"/>
<dbReference type="InterPro" id="IPR014747">
    <property type="entry name" value="Bac_photo_RC_H_C"/>
</dbReference>
<feature type="compositionally biased region" description="Basic and acidic residues" evidence="1">
    <location>
        <begin position="131"/>
        <end position="146"/>
    </location>
</feature>
<sequence>MIDPTSINSLFDAKVFDVSGEKIGTVKQVFVGPDRGEPLFVSVATGLFGTSESFVPLRGATFDGEAVRVAYDRSAVKDAPRIDADGVLSDEEHERLWQYYDGDDDRERDGNAEHAADAGVVTGRVRLRKHGVAEDRGRTAEDRGAAPERGGAGAVR</sequence>
<feature type="domain" description="PRC-barrel" evidence="2">
    <location>
        <begin position="7"/>
        <end position="69"/>
    </location>
</feature>
<dbReference type="Gene3D" id="3.90.50.10">
    <property type="entry name" value="Photosynthetic Reaction Center, subunit H, domain 2"/>
    <property type="match status" value="1"/>
</dbReference>
<dbReference type="OrthoDB" id="3712018at2"/>
<dbReference type="Proteomes" id="UP000182690">
    <property type="component" value="Unassembled WGS sequence"/>
</dbReference>
<evidence type="ECO:0000256" key="1">
    <source>
        <dbReference type="SAM" id="MobiDB-lite"/>
    </source>
</evidence>
<dbReference type="RefSeq" id="WP_010155247.1">
    <property type="nucleotide sequence ID" value="NZ_FNKB01000001.1"/>
</dbReference>
<dbReference type="STRING" id="1079994.SAMN04488565_0959"/>
<gene>
    <name evidence="3" type="ORF">SAMN04488565_0959</name>
</gene>
<reference evidence="3 4" key="1">
    <citation type="submission" date="2016-10" db="EMBL/GenBank/DDBJ databases">
        <authorList>
            <person name="de Groot N.N."/>
        </authorList>
    </citation>
    <scope>NUCLEOTIDE SEQUENCE [LARGE SCALE GENOMIC DNA]</scope>
    <source>
        <strain evidence="3 4">DSM 22788</strain>
    </source>
</reference>
<dbReference type="GO" id="GO:0030077">
    <property type="term" value="C:plasma membrane light-harvesting complex"/>
    <property type="evidence" value="ECO:0007669"/>
    <property type="project" value="InterPro"/>
</dbReference>
<evidence type="ECO:0000313" key="3">
    <source>
        <dbReference type="EMBL" id="SDQ15655.1"/>
    </source>
</evidence>
<dbReference type="AlphaFoldDB" id="A0A1H0YK94"/>
<dbReference type="eggNOG" id="COG3861">
    <property type="taxonomic scope" value="Bacteria"/>
</dbReference>
<dbReference type="InterPro" id="IPR011033">
    <property type="entry name" value="PRC_barrel-like_sf"/>
</dbReference>
<dbReference type="Pfam" id="PF05239">
    <property type="entry name" value="PRC"/>
    <property type="match status" value="1"/>
</dbReference>